<evidence type="ECO:0000256" key="3">
    <source>
        <dbReference type="ARBA" id="ARBA00022833"/>
    </source>
</evidence>
<evidence type="ECO:0000256" key="1">
    <source>
        <dbReference type="ARBA" id="ARBA00022723"/>
    </source>
</evidence>
<organism evidence="6 7">
    <name type="scientific">Pinctada imbricata</name>
    <name type="common">Atlantic pearl-oyster</name>
    <name type="synonym">Pinctada martensii</name>
    <dbReference type="NCBI Taxonomy" id="66713"/>
    <lineage>
        <taxon>Eukaryota</taxon>
        <taxon>Metazoa</taxon>
        <taxon>Spiralia</taxon>
        <taxon>Lophotrochozoa</taxon>
        <taxon>Mollusca</taxon>
        <taxon>Bivalvia</taxon>
        <taxon>Autobranchia</taxon>
        <taxon>Pteriomorphia</taxon>
        <taxon>Pterioida</taxon>
        <taxon>Pterioidea</taxon>
        <taxon>Pteriidae</taxon>
        <taxon>Pinctada</taxon>
    </lineage>
</organism>
<keyword evidence="7" id="KW-1185">Reference proteome</keyword>
<keyword evidence="3" id="KW-0862">Zinc</keyword>
<dbReference type="Pfam" id="PF01753">
    <property type="entry name" value="zf-MYND"/>
    <property type="match status" value="1"/>
</dbReference>
<evidence type="ECO:0000256" key="2">
    <source>
        <dbReference type="ARBA" id="ARBA00022771"/>
    </source>
</evidence>
<dbReference type="AlphaFoldDB" id="A0AA88XT44"/>
<accession>A0AA88XT44</accession>
<dbReference type="Proteomes" id="UP001186944">
    <property type="component" value="Unassembled WGS sequence"/>
</dbReference>
<dbReference type="InterPro" id="IPR016024">
    <property type="entry name" value="ARM-type_fold"/>
</dbReference>
<dbReference type="InterPro" id="IPR002893">
    <property type="entry name" value="Znf_MYND"/>
</dbReference>
<protein>
    <recommendedName>
        <fullName evidence="5">MYND-type domain-containing protein</fullName>
    </recommendedName>
</protein>
<dbReference type="SUPFAM" id="SSF48371">
    <property type="entry name" value="ARM repeat"/>
    <property type="match status" value="1"/>
</dbReference>
<evidence type="ECO:0000256" key="4">
    <source>
        <dbReference type="PROSITE-ProRule" id="PRU00134"/>
    </source>
</evidence>
<feature type="domain" description="MYND-type" evidence="5">
    <location>
        <begin position="273"/>
        <end position="315"/>
    </location>
</feature>
<dbReference type="SUPFAM" id="SSF144232">
    <property type="entry name" value="HIT/MYND zinc finger-like"/>
    <property type="match status" value="1"/>
</dbReference>
<evidence type="ECO:0000259" key="5">
    <source>
        <dbReference type="PROSITE" id="PS50865"/>
    </source>
</evidence>
<dbReference type="EMBL" id="VSWD01000010">
    <property type="protein sequence ID" value="KAK3091847.1"/>
    <property type="molecule type" value="Genomic_DNA"/>
</dbReference>
<evidence type="ECO:0000313" key="6">
    <source>
        <dbReference type="EMBL" id="KAK3091847.1"/>
    </source>
</evidence>
<dbReference type="Gene3D" id="6.10.140.2220">
    <property type="match status" value="1"/>
</dbReference>
<dbReference type="PROSITE" id="PS50865">
    <property type="entry name" value="ZF_MYND_2"/>
    <property type="match status" value="1"/>
</dbReference>
<comment type="caution">
    <text evidence="6">The sequence shown here is derived from an EMBL/GenBank/DDBJ whole genome shotgun (WGS) entry which is preliminary data.</text>
</comment>
<evidence type="ECO:0000313" key="7">
    <source>
        <dbReference type="Proteomes" id="UP001186944"/>
    </source>
</evidence>
<sequence>MTASQSVEEFVARIVKNLYDLNFNKIDETLEILQRMKKSQKEKHVVNYWKVVQCLGEAAIDMFARLLDNITKTSCSGHMYSNMNQILRLLEHCLSSMAVIRRALAYKEDLLAALFNGIRQNEDEELVMTCFRILYKLLLAGKDYCAAFVKIGILKDCNSHIKCRKGLYGIYPLLTVLYCTKILWVISEFGEQGTKGMIIKSKAYKELCSYVENVHSPVKGTECLVSEMHIIIARIKKCPKERTASGTTRTWVPKVLLYEDIGQKDHAYIFCSSPSCRKQQADGKKILYCGDCRLARYCNEECQKEHWRSDHREKCLKRIRKEKKT</sequence>
<proteinExistence type="predicted"/>
<dbReference type="GO" id="GO:0008270">
    <property type="term" value="F:zinc ion binding"/>
    <property type="evidence" value="ECO:0007669"/>
    <property type="project" value="UniProtKB-KW"/>
</dbReference>
<name>A0AA88XT44_PINIB</name>
<keyword evidence="2 4" id="KW-0863">Zinc-finger</keyword>
<reference evidence="6" key="1">
    <citation type="submission" date="2019-08" db="EMBL/GenBank/DDBJ databases">
        <title>The improved chromosome-level genome for the pearl oyster Pinctada fucata martensii using PacBio sequencing and Hi-C.</title>
        <authorList>
            <person name="Zheng Z."/>
        </authorList>
    </citation>
    <scope>NUCLEOTIDE SEQUENCE</scope>
    <source>
        <strain evidence="6">ZZ-2019</strain>
        <tissue evidence="6">Adductor muscle</tissue>
    </source>
</reference>
<keyword evidence="1" id="KW-0479">Metal-binding</keyword>
<gene>
    <name evidence="6" type="ORF">FSP39_023140</name>
</gene>